<gene>
    <name evidence="1" type="ORF">Vau01_049930</name>
</gene>
<keyword evidence="2" id="KW-1185">Reference proteome</keyword>
<dbReference type="AlphaFoldDB" id="A0A8J4E2Y6"/>
<sequence length="152" mass="16354">MVLTLVPGRGAGLPWAGRSLRFGMTLDEVRGSVEPFADLRDTFVCGAAWARAFALDGLRVCLFAGESGVLTGVSASRTPDRPHVPVGLDDIDLFGWPVDEVLDALRDTGRDVRATRTTAWVDGDLHLDWALPQPAFVGHLCLYARHGRAGDG</sequence>
<comment type="caution">
    <text evidence="1">The sequence shown here is derived from an EMBL/GenBank/DDBJ whole genome shotgun (WGS) entry which is preliminary data.</text>
</comment>
<name>A0A8J4E2Y6_9ACTN</name>
<reference evidence="1" key="1">
    <citation type="submission" date="2021-01" db="EMBL/GenBank/DDBJ databases">
        <title>Whole genome shotgun sequence of Virgisporangium aurantiacum NBRC 16421.</title>
        <authorList>
            <person name="Komaki H."/>
            <person name="Tamura T."/>
        </authorList>
    </citation>
    <scope>NUCLEOTIDE SEQUENCE</scope>
    <source>
        <strain evidence="1">NBRC 16421</strain>
    </source>
</reference>
<protein>
    <submittedName>
        <fullName evidence="1">Uncharacterized protein</fullName>
    </submittedName>
</protein>
<evidence type="ECO:0000313" key="1">
    <source>
        <dbReference type="EMBL" id="GIJ57477.1"/>
    </source>
</evidence>
<accession>A0A8J4E2Y6</accession>
<proteinExistence type="predicted"/>
<organism evidence="1 2">
    <name type="scientific">Virgisporangium aurantiacum</name>
    <dbReference type="NCBI Taxonomy" id="175570"/>
    <lineage>
        <taxon>Bacteria</taxon>
        <taxon>Bacillati</taxon>
        <taxon>Actinomycetota</taxon>
        <taxon>Actinomycetes</taxon>
        <taxon>Micromonosporales</taxon>
        <taxon>Micromonosporaceae</taxon>
        <taxon>Virgisporangium</taxon>
    </lineage>
</organism>
<evidence type="ECO:0000313" key="2">
    <source>
        <dbReference type="Proteomes" id="UP000612585"/>
    </source>
</evidence>
<dbReference type="EMBL" id="BOPG01000032">
    <property type="protein sequence ID" value="GIJ57477.1"/>
    <property type="molecule type" value="Genomic_DNA"/>
</dbReference>
<dbReference type="Proteomes" id="UP000612585">
    <property type="component" value="Unassembled WGS sequence"/>
</dbReference>
<dbReference type="RefSeq" id="WP_203996858.1">
    <property type="nucleotide sequence ID" value="NZ_BOPG01000032.1"/>
</dbReference>